<keyword evidence="1" id="KW-0732">Signal</keyword>
<evidence type="ECO:0000313" key="3">
    <source>
        <dbReference type="Proteomes" id="UP000031036"/>
    </source>
</evidence>
<reference evidence="2 3" key="1">
    <citation type="submission" date="2014-11" db="EMBL/GenBank/DDBJ databases">
        <title>Genetic blueprint of the zoonotic pathogen Toxocara canis.</title>
        <authorList>
            <person name="Zhu X.-Q."/>
            <person name="Korhonen P.K."/>
            <person name="Cai H."/>
            <person name="Young N.D."/>
            <person name="Nejsum P."/>
            <person name="von Samson-Himmelstjerna G."/>
            <person name="Boag P.R."/>
            <person name="Tan P."/>
            <person name="Li Q."/>
            <person name="Min J."/>
            <person name="Yang Y."/>
            <person name="Wang X."/>
            <person name="Fang X."/>
            <person name="Hall R.S."/>
            <person name="Hofmann A."/>
            <person name="Sternberg P.W."/>
            <person name="Jex A.R."/>
            <person name="Gasser R.B."/>
        </authorList>
    </citation>
    <scope>NUCLEOTIDE SEQUENCE [LARGE SCALE GENOMIC DNA]</scope>
    <source>
        <strain evidence="2">PN_DK_2014</strain>
    </source>
</reference>
<name>A0A0B2V9J3_TOXCA</name>
<evidence type="ECO:0000256" key="1">
    <source>
        <dbReference type="SAM" id="SignalP"/>
    </source>
</evidence>
<proteinExistence type="predicted"/>
<feature type="signal peptide" evidence="1">
    <location>
        <begin position="1"/>
        <end position="17"/>
    </location>
</feature>
<organism evidence="2 3">
    <name type="scientific">Toxocara canis</name>
    <name type="common">Canine roundworm</name>
    <dbReference type="NCBI Taxonomy" id="6265"/>
    <lineage>
        <taxon>Eukaryota</taxon>
        <taxon>Metazoa</taxon>
        <taxon>Ecdysozoa</taxon>
        <taxon>Nematoda</taxon>
        <taxon>Chromadorea</taxon>
        <taxon>Rhabditida</taxon>
        <taxon>Spirurina</taxon>
        <taxon>Ascaridomorpha</taxon>
        <taxon>Ascaridoidea</taxon>
        <taxon>Toxocaridae</taxon>
        <taxon>Toxocara</taxon>
    </lineage>
</organism>
<dbReference type="EMBL" id="JPKZ01002147">
    <property type="protein sequence ID" value="KHN78183.1"/>
    <property type="molecule type" value="Genomic_DNA"/>
</dbReference>
<evidence type="ECO:0008006" key="4">
    <source>
        <dbReference type="Google" id="ProtNLM"/>
    </source>
</evidence>
<feature type="chain" id="PRO_5002079798" description="Secreted protein" evidence="1">
    <location>
        <begin position="18"/>
        <end position="98"/>
    </location>
</feature>
<dbReference type="Proteomes" id="UP000031036">
    <property type="component" value="Unassembled WGS sequence"/>
</dbReference>
<sequence length="98" mass="10997">MRHVLAVVVIVVKLTNAFNICQVSSSVCVPMADIQVMLAQVITNEHDVSLVAVSVVRGRFSVPRLLSAICTRECRRQFWADGEYCRMKCAEKQVLFIV</sequence>
<comment type="caution">
    <text evidence="2">The sequence shown here is derived from an EMBL/GenBank/DDBJ whole genome shotgun (WGS) entry which is preliminary data.</text>
</comment>
<dbReference type="AlphaFoldDB" id="A0A0B2V9J3"/>
<evidence type="ECO:0000313" key="2">
    <source>
        <dbReference type="EMBL" id="KHN78183.1"/>
    </source>
</evidence>
<protein>
    <recommendedName>
        <fullName evidence="4">Secreted protein</fullName>
    </recommendedName>
</protein>
<keyword evidence="3" id="KW-1185">Reference proteome</keyword>
<accession>A0A0B2V9J3</accession>
<gene>
    <name evidence="2" type="ORF">Tcan_03582</name>
</gene>